<dbReference type="SUPFAM" id="SSF54001">
    <property type="entry name" value="Cysteine proteinases"/>
    <property type="match status" value="1"/>
</dbReference>
<dbReference type="STRING" id="1328313.DS2_16931"/>
<dbReference type="PANTHER" id="PTHR42736">
    <property type="entry name" value="PROTEIN-GLUTAMINE GAMMA-GLUTAMYLTRANSFERASE"/>
    <property type="match status" value="1"/>
</dbReference>
<dbReference type="Proteomes" id="UP000019276">
    <property type="component" value="Unassembled WGS sequence"/>
</dbReference>
<keyword evidence="4" id="KW-1185">Reference proteome</keyword>
<dbReference type="Pfam" id="PF11992">
    <property type="entry name" value="TgpA_N"/>
    <property type="match status" value="1"/>
</dbReference>
<feature type="transmembrane region" description="Helical" evidence="1">
    <location>
        <begin position="129"/>
        <end position="148"/>
    </location>
</feature>
<feature type="transmembrane region" description="Helical" evidence="1">
    <location>
        <begin position="561"/>
        <end position="584"/>
    </location>
</feature>
<evidence type="ECO:0000259" key="2">
    <source>
        <dbReference type="SMART" id="SM00460"/>
    </source>
</evidence>
<dbReference type="Pfam" id="PF01841">
    <property type="entry name" value="Transglut_core"/>
    <property type="match status" value="1"/>
</dbReference>
<organism evidence="3 4">
    <name type="scientific">Catenovulum agarivorans DS-2</name>
    <dbReference type="NCBI Taxonomy" id="1328313"/>
    <lineage>
        <taxon>Bacteria</taxon>
        <taxon>Pseudomonadati</taxon>
        <taxon>Pseudomonadota</taxon>
        <taxon>Gammaproteobacteria</taxon>
        <taxon>Alteromonadales</taxon>
        <taxon>Alteromonadaceae</taxon>
        <taxon>Catenovulum</taxon>
    </lineage>
</organism>
<dbReference type="eggNOG" id="COG1305">
    <property type="taxonomic scope" value="Bacteria"/>
</dbReference>
<evidence type="ECO:0000256" key="1">
    <source>
        <dbReference type="SAM" id="Phobius"/>
    </source>
</evidence>
<dbReference type="AlphaFoldDB" id="W7QHV9"/>
<comment type="caution">
    <text evidence="3">The sequence shown here is derived from an EMBL/GenBank/DDBJ whole genome shotgun (WGS) entry which is preliminary data.</text>
</comment>
<dbReference type="RefSeq" id="WP_035016106.1">
    <property type="nucleotide sequence ID" value="NZ_ARZY01000044.1"/>
</dbReference>
<dbReference type="InterPro" id="IPR038765">
    <property type="entry name" value="Papain-like_cys_pep_sf"/>
</dbReference>
<feature type="transmembrane region" description="Helical" evidence="1">
    <location>
        <begin position="169"/>
        <end position="189"/>
    </location>
</feature>
<evidence type="ECO:0000313" key="3">
    <source>
        <dbReference type="EMBL" id="EWH08512.1"/>
    </source>
</evidence>
<dbReference type="InterPro" id="IPR021878">
    <property type="entry name" value="TgpA_N"/>
</dbReference>
<feature type="transmembrane region" description="Helical" evidence="1">
    <location>
        <begin position="64"/>
        <end position="91"/>
    </location>
</feature>
<dbReference type="SMART" id="SM00460">
    <property type="entry name" value="TGc"/>
    <property type="match status" value="1"/>
</dbReference>
<dbReference type="PANTHER" id="PTHR42736:SF1">
    <property type="entry name" value="PROTEIN-GLUTAMINE GAMMA-GLUTAMYLTRANSFERASE"/>
    <property type="match status" value="1"/>
</dbReference>
<keyword evidence="1" id="KW-1133">Transmembrane helix</keyword>
<feature type="domain" description="Transglutaminase-like" evidence="2">
    <location>
        <begin position="414"/>
        <end position="484"/>
    </location>
</feature>
<keyword evidence="1" id="KW-0472">Membrane</keyword>
<accession>W7QHV9</accession>
<reference evidence="3 4" key="1">
    <citation type="journal article" date="2014" name="Genome Announc.">
        <title>Draft Genome Sequence of the Agar-Degrading Bacterium Catenovulum sp. Strain DS-2, Isolated from Intestines of Haliotis diversicolor.</title>
        <authorList>
            <person name="Shan D."/>
            <person name="Li X."/>
            <person name="Gu Z."/>
            <person name="Wei G."/>
            <person name="Gao Z."/>
            <person name="Shao Z."/>
        </authorList>
    </citation>
    <scope>NUCLEOTIDE SEQUENCE [LARGE SCALE GENOMIC DNA]</scope>
    <source>
        <strain evidence="3 4">DS-2</strain>
    </source>
</reference>
<dbReference type="Gene3D" id="3.10.620.30">
    <property type="match status" value="1"/>
</dbReference>
<dbReference type="EMBL" id="ARZY01000044">
    <property type="protein sequence ID" value="EWH08512.1"/>
    <property type="molecule type" value="Genomic_DNA"/>
</dbReference>
<gene>
    <name evidence="3" type="ORF">DS2_16931</name>
</gene>
<proteinExistence type="predicted"/>
<dbReference type="InterPro" id="IPR002931">
    <property type="entry name" value="Transglutaminase-like"/>
</dbReference>
<sequence>MNRLKPLPKVALISAAAGVSLLSLMMSQQLGWFSFAFVLCCSLYRLWLIDNGNNNASKWLSKLFYLLAVVLVVSAALSGSIIGALLSMLVVAQGLTLLTLKALRGLYTICWVQFFLTAASMMYLQSMHLAIILFVLNFLLLFAIYSVFHCKSDRQDIQIQLKKITKLAMVALPICLLIFALMPRLPPLWKMPKPQPETRGLQENLKLGDIARLSRSDELAFRVSFAQGVVERTDMYWRALTLDQFDGETWRQGELSSAMTKLAQARKRDLRPMVLPNEKRALVRYQIIAEASYQPWLFSLDMGYSSDPNIIHMPDFSLLYHQDLMQKLQYSAYSLIDEPRLQAHGNQSTLGLSAYLQLPTQANPQTQQWLQELKQTYKDNPSLIAAVLDYFNQQEFYYTLAPKPLTQPIIDNFLFNTREGFCEHYASAFAYVMRLAGIPSRLVIGYLGGEYNPTGEYFSLYQFDAHAWVEVYIQGQWQKIDPTSYVAPERITQNLQQTLGRDEFLPDSLFSLYHYDQIPMVNEARLLLANIDYQWTRWILNYDTQKQKKLLAQLFGENNQWQSLLIALLIVIILLVVTLVALWLHRQQKSLQLWQVQYQKACKQLPKLNIEHSDQLTPRQILVRLQHQPTSVRQSWQQICLLMDEILYKPPHMQKAAVNKRLKQSVNKFVKAVQAIDV</sequence>
<evidence type="ECO:0000313" key="4">
    <source>
        <dbReference type="Proteomes" id="UP000019276"/>
    </source>
</evidence>
<dbReference type="OrthoDB" id="9804872at2"/>
<dbReference type="InterPro" id="IPR052901">
    <property type="entry name" value="Bact_TGase-like"/>
</dbReference>
<keyword evidence="1" id="KW-0812">Transmembrane</keyword>
<dbReference type="PATRIC" id="fig|1328313.3.peg.3459"/>
<name>W7QHV9_9ALTE</name>
<protein>
    <recommendedName>
        <fullName evidence="2">Transglutaminase-like domain-containing protein</fullName>
    </recommendedName>
</protein>
<feature type="transmembrane region" description="Helical" evidence="1">
    <location>
        <begin position="103"/>
        <end position="123"/>
    </location>
</feature>